<name>A0AAN9PCA7_CLITE</name>
<accession>A0AAN9PCA7</accession>
<dbReference type="Proteomes" id="UP001359559">
    <property type="component" value="Unassembled WGS sequence"/>
</dbReference>
<proteinExistence type="predicted"/>
<protein>
    <submittedName>
        <fullName evidence="1">Uncharacterized protein</fullName>
    </submittedName>
</protein>
<dbReference type="EMBL" id="JAYKXN010000004">
    <property type="protein sequence ID" value="KAK7293553.1"/>
    <property type="molecule type" value="Genomic_DNA"/>
</dbReference>
<gene>
    <name evidence="1" type="ORF">RJT34_16421</name>
</gene>
<sequence length="124" mass="13824">MVAATGSHHQRLTLCWSMVQLLSNGRGQKKGRGRQHNREKRVGEVINTVFSLKIAIEPVNKSKKNAMTSIHAVHCHAIIMHITVGIFKIVKGTISNKCRNTWHIMSKLKNTMPRYHGAAMAASS</sequence>
<comment type="caution">
    <text evidence="1">The sequence shown here is derived from an EMBL/GenBank/DDBJ whole genome shotgun (WGS) entry which is preliminary data.</text>
</comment>
<organism evidence="1 2">
    <name type="scientific">Clitoria ternatea</name>
    <name type="common">Butterfly pea</name>
    <dbReference type="NCBI Taxonomy" id="43366"/>
    <lineage>
        <taxon>Eukaryota</taxon>
        <taxon>Viridiplantae</taxon>
        <taxon>Streptophyta</taxon>
        <taxon>Embryophyta</taxon>
        <taxon>Tracheophyta</taxon>
        <taxon>Spermatophyta</taxon>
        <taxon>Magnoliopsida</taxon>
        <taxon>eudicotyledons</taxon>
        <taxon>Gunneridae</taxon>
        <taxon>Pentapetalae</taxon>
        <taxon>rosids</taxon>
        <taxon>fabids</taxon>
        <taxon>Fabales</taxon>
        <taxon>Fabaceae</taxon>
        <taxon>Papilionoideae</taxon>
        <taxon>50 kb inversion clade</taxon>
        <taxon>NPAAA clade</taxon>
        <taxon>indigoferoid/millettioid clade</taxon>
        <taxon>Phaseoleae</taxon>
        <taxon>Clitoria</taxon>
    </lineage>
</organism>
<evidence type="ECO:0000313" key="1">
    <source>
        <dbReference type="EMBL" id="KAK7293553.1"/>
    </source>
</evidence>
<evidence type="ECO:0000313" key="2">
    <source>
        <dbReference type="Proteomes" id="UP001359559"/>
    </source>
</evidence>
<keyword evidence="2" id="KW-1185">Reference proteome</keyword>
<dbReference type="AlphaFoldDB" id="A0AAN9PCA7"/>
<reference evidence="1 2" key="1">
    <citation type="submission" date="2024-01" db="EMBL/GenBank/DDBJ databases">
        <title>The genomes of 5 underutilized Papilionoideae crops provide insights into root nodulation and disease resistance.</title>
        <authorList>
            <person name="Yuan L."/>
        </authorList>
    </citation>
    <scope>NUCLEOTIDE SEQUENCE [LARGE SCALE GENOMIC DNA]</scope>
    <source>
        <strain evidence="1">LY-2023</strain>
        <tissue evidence="1">Leaf</tissue>
    </source>
</reference>